<dbReference type="RefSeq" id="WP_184812839.1">
    <property type="nucleotide sequence ID" value="NZ_JACHJQ010000005.1"/>
</dbReference>
<comment type="caution">
    <text evidence="1">The sequence shown here is derived from an EMBL/GenBank/DDBJ whole genome shotgun (WGS) entry which is preliminary data.</text>
</comment>
<accession>A0A7W7Q7Z9</accession>
<protein>
    <submittedName>
        <fullName evidence="1">Uncharacterized protein</fullName>
    </submittedName>
</protein>
<proteinExistence type="predicted"/>
<evidence type="ECO:0000313" key="2">
    <source>
        <dbReference type="Proteomes" id="UP000520767"/>
    </source>
</evidence>
<dbReference type="AlphaFoldDB" id="A0A7W7Q7Z9"/>
<gene>
    <name evidence="1" type="ORF">FHR82_004973</name>
</gene>
<dbReference type="Proteomes" id="UP000520767">
    <property type="component" value="Unassembled WGS sequence"/>
</dbReference>
<name>A0A7W7Q7Z9_9PSEU</name>
<dbReference type="EMBL" id="JACHJQ010000005">
    <property type="protein sequence ID" value="MBB4908720.1"/>
    <property type="molecule type" value="Genomic_DNA"/>
</dbReference>
<sequence length="151" mass="16929">MYRRVVSVAAAARNRDRDHVIVAAILRDTHEMAARTAVVHLVDEVAMRATGPAEFREWAADLLPQLDRLRTEGNREFIRRRVHDWLFYLSIRDGHVPAPAELAAVTDWMQRLLAEKSTSPSVLGLLAQSGGTRKIRNLAKHRAGSRTLGTS</sequence>
<reference evidence="1 2" key="1">
    <citation type="submission" date="2020-08" db="EMBL/GenBank/DDBJ databases">
        <title>Genomic Encyclopedia of Type Strains, Phase III (KMG-III): the genomes of soil and plant-associated and newly described type strains.</title>
        <authorList>
            <person name="Whitman W."/>
        </authorList>
    </citation>
    <scope>NUCLEOTIDE SEQUENCE [LARGE SCALE GENOMIC DNA]</scope>
    <source>
        <strain evidence="1 2">CECT 8960</strain>
    </source>
</reference>
<keyword evidence="2" id="KW-1185">Reference proteome</keyword>
<organism evidence="1 2">
    <name type="scientific">Actinophytocola algeriensis</name>
    <dbReference type="NCBI Taxonomy" id="1768010"/>
    <lineage>
        <taxon>Bacteria</taxon>
        <taxon>Bacillati</taxon>
        <taxon>Actinomycetota</taxon>
        <taxon>Actinomycetes</taxon>
        <taxon>Pseudonocardiales</taxon>
        <taxon>Pseudonocardiaceae</taxon>
    </lineage>
</organism>
<evidence type="ECO:0000313" key="1">
    <source>
        <dbReference type="EMBL" id="MBB4908720.1"/>
    </source>
</evidence>